<gene>
    <name evidence="1" type="ORF">SAMN05660772_02424</name>
</gene>
<protein>
    <submittedName>
        <fullName evidence="1">Uncharacterized protein</fullName>
    </submittedName>
</protein>
<keyword evidence="2" id="KW-1185">Reference proteome</keyword>
<organism evidence="1 2">
    <name type="scientific">Pasteurella testudinis DSM 23072</name>
    <dbReference type="NCBI Taxonomy" id="1122938"/>
    <lineage>
        <taxon>Bacteria</taxon>
        <taxon>Pseudomonadati</taxon>
        <taxon>Pseudomonadota</taxon>
        <taxon>Gammaproteobacteria</taxon>
        <taxon>Pasteurellales</taxon>
        <taxon>Pasteurellaceae</taxon>
        <taxon>Pasteurella</taxon>
    </lineage>
</organism>
<dbReference type="EMBL" id="FWWV01000018">
    <property type="protein sequence ID" value="SMB85097.1"/>
    <property type="molecule type" value="Genomic_DNA"/>
</dbReference>
<dbReference type="AlphaFoldDB" id="A0A1W1UVH3"/>
<dbReference type="Proteomes" id="UP000192408">
    <property type="component" value="Unassembled WGS sequence"/>
</dbReference>
<sequence>MKQGIYINGKKVAEINGNTVIQQVFSSRPFA</sequence>
<evidence type="ECO:0000313" key="1">
    <source>
        <dbReference type="EMBL" id="SMB85097.1"/>
    </source>
</evidence>
<evidence type="ECO:0000313" key="2">
    <source>
        <dbReference type="Proteomes" id="UP000192408"/>
    </source>
</evidence>
<proteinExistence type="predicted"/>
<name>A0A1W1UVH3_9PAST</name>
<dbReference type="STRING" id="1122938.SAMN05660772_02424"/>
<reference evidence="2" key="1">
    <citation type="submission" date="2017-04" db="EMBL/GenBank/DDBJ databases">
        <authorList>
            <person name="Varghese N."/>
            <person name="Submissions S."/>
        </authorList>
    </citation>
    <scope>NUCLEOTIDE SEQUENCE [LARGE SCALE GENOMIC DNA]</scope>
    <source>
        <strain evidence="2">DSM 23072</strain>
    </source>
</reference>
<accession>A0A1W1UVH3</accession>